<comment type="caution">
    <text evidence="2">The sequence shown here is derived from an EMBL/GenBank/DDBJ whole genome shotgun (WGS) entry which is preliminary data.</text>
</comment>
<dbReference type="EMBL" id="MRZV01000113">
    <property type="protein sequence ID" value="PIK58405.1"/>
    <property type="molecule type" value="Genomic_DNA"/>
</dbReference>
<evidence type="ECO:0000313" key="3">
    <source>
        <dbReference type="Proteomes" id="UP000230750"/>
    </source>
</evidence>
<feature type="compositionally biased region" description="Basic and acidic residues" evidence="1">
    <location>
        <begin position="41"/>
        <end position="77"/>
    </location>
</feature>
<feature type="compositionally biased region" description="Acidic residues" evidence="1">
    <location>
        <begin position="190"/>
        <end position="204"/>
    </location>
</feature>
<sequence length="324" mass="34551">MLEAEKDNKSDGDGSSTPEENSTSPTESFPHLNESESNSETDLKEKSKVDTTEEAESKSPDEAESKSPDEAESKSPDEAESQSPDDGESQSPDHVESQSPDGAEIKSPDDGEIKSPDEAESKSPDEAESESPDEAESKSPDGAEIKSPDDGEIKSPDEAESKSPDGAESKSPDDVESKSPDEAESKLLEEAENEPVIDKEDQDEPAPHEIEAAENNEQPNGDMQLHDELTTEAEEQTEAGPTNGIRVVENGPIENGGSPVNGNSLDFMGSGDASITMVGDSFPRVEVKVERAEEAVDDEVGNSGDPIVLEETPVIPDVDEREEV</sequence>
<dbReference type="AlphaFoldDB" id="A0A2G8LDX2"/>
<keyword evidence="3" id="KW-1185">Reference proteome</keyword>
<organism evidence="2 3">
    <name type="scientific">Stichopus japonicus</name>
    <name type="common">Sea cucumber</name>
    <dbReference type="NCBI Taxonomy" id="307972"/>
    <lineage>
        <taxon>Eukaryota</taxon>
        <taxon>Metazoa</taxon>
        <taxon>Echinodermata</taxon>
        <taxon>Eleutherozoa</taxon>
        <taxon>Echinozoa</taxon>
        <taxon>Holothuroidea</taxon>
        <taxon>Aspidochirotacea</taxon>
        <taxon>Aspidochirotida</taxon>
        <taxon>Stichopodidae</taxon>
        <taxon>Apostichopus</taxon>
    </lineage>
</organism>
<name>A0A2G8LDX2_STIJA</name>
<evidence type="ECO:0000256" key="1">
    <source>
        <dbReference type="SAM" id="MobiDB-lite"/>
    </source>
</evidence>
<feature type="compositionally biased region" description="Low complexity" evidence="1">
    <location>
        <begin position="15"/>
        <end position="30"/>
    </location>
</feature>
<feature type="compositionally biased region" description="Acidic residues" evidence="1">
    <location>
        <begin position="78"/>
        <end position="88"/>
    </location>
</feature>
<accession>A0A2G8LDX2</accession>
<feature type="compositionally biased region" description="Basic and acidic residues" evidence="1">
    <location>
        <begin position="1"/>
        <end position="12"/>
    </location>
</feature>
<reference evidence="2 3" key="1">
    <citation type="journal article" date="2017" name="PLoS Biol.">
        <title>The sea cucumber genome provides insights into morphological evolution and visceral regeneration.</title>
        <authorList>
            <person name="Zhang X."/>
            <person name="Sun L."/>
            <person name="Yuan J."/>
            <person name="Sun Y."/>
            <person name="Gao Y."/>
            <person name="Zhang L."/>
            <person name="Li S."/>
            <person name="Dai H."/>
            <person name="Hamel J.F."/>
            <person name="Liu C."/>
            <person name="Yu Y."/>
            <person name="Liu S."/>
            <person name="Lin W."/>
            <person name="Guo K."/>
            <person name="Jin S."/>
            <person name="Xu P."/>
            <person name="Storey K.B."/>
            <person name="Huan P."/>
            <person name="Zhang T."/>
            <person name="Zhou Y."/>
            <person name="Zhang J."/>
            <person name="Lin C."/>
            <person name="Li X."/>
            <person name="Xing L."/>
            <person name="Huo D."/>
            <person name="Sun M."/>
            <person name="Wang L."/>
            <person name="Mercier A."/>
            <person name="Li F."/>
            <person name="Yang H."/>
            <person name="Xiang J."/>
        </authorList>
    </citation>
    <scope>NUCLEOTIDE SEQUENCE [LARGE SCALE GENOMIC DNA]</scope>
    <source>
        <strain evidence="2">Shaxun</strain>
        <tissue evidence="2">Muscle</tissue>
    </source>
</reference>
<evidence type="ECO:0000313" key="2">
    <source>
        <dbReference type="EMBL" id="PIK58405.1"/>
    </source>
</evidence>
<proteinExistence type="predicted"/>
<feature type="compositionally biased region" description="Basic and acidic residues" evidence="1">
    <location>
        <begin position="135"/>
        <end position="189"/>
    </location>
</feature>
<dbReference type="Proteomes" id="UP000230750">
    <property type="component" value="Unassembled WGS sequence"/>
</dbReference>
<dbReference type="OrthoDB" id="6162398at2759"/>
<feature type="region of interest" description="Disordered" evidence="1">
    <location>
        <begin position="1"/>
        <end position="267"/>
    </location>
</feature>
<gene>
    <name evidence="2" type="ORF">BSL78_04626</name>
</gene>
<protein>
    <submittedName>
        <fullName evidence="2">Putative formin-like protein 3</fullName>
    </submittedName>
</protein>
<feature type="region of interest" description="Disordered" evidence="1">
    <location>
        <begin position="293"/>
        <end position="324"/>
    </location>
</feature>
<feature type="compositionally biased region" description="Basic and acidic residues" evidence="1">
    <location>
        <begin position="103"/>
        <end position="125"/>
    </location>
</feature>